<dbReference type="EMBL" id="JAJBZT010000001">
    <property type="protein sequence ID" value="MCB6182394.1"/>
    <property type="molecule type" value="Genomic_DNA"/>
</dbReference>
<comment type="similarity">
    <text evidence="3">Belongs to the [NiFe]/[NiFeSe] hydrogenase large subunit family.</text>
</comment>
<keyword evidence="6" id="KW-0560">Oxidoreductase</keyword>
<protein>
    <submittedName>
        <fullName evidence="7">Nickel-dependent hydrogenase large subunit</fullName>
    </submittedName>
</protein>
<dbReference type="PANTHER" id="PTHR42958">
    <property type="entry name" value="HYDROGENASE-2 LARGE CHAIN"/>
    <property type="match status" value="1"/>
</dbReference>
<evidence type="ECO:0000256" key="1">
    <source>
        <dbReference type="ARBA" id="ARBA00001967"/>
    </source>
</evidence>
<evidence type="ECO:0000313" key="7">
    <source>
        <dbReference type="EMBL" id="MCB6182394.1"/>
    </source>
</evidence>
<accession>A0ABS8D2I3</accession>
<dbReference type="InterPro" id="IPR001501">
    <property type="entry name" value="Ni-dep_hyd_lsu"/>
</dbReference>
<dbReference type="SUPFAM" id="SSF56762">
    <property type="entry name" value="HydB/Nqo4-like"/>
    <property type="match status" value="1"/>
</dbReference>
<proteinExistence type="inferred from homology"/>
<evidence type="ECO:0000256" key="4">
    <source>
        <dbReference type="ARBA" id="ARBA00022596"/>
    </source>
</evidence>
<dbReference type="InterPro" id="IPR029014">
    <property type="entry name" value="NiFe-Hase_large"/>
</dbReference>
<dbReference type="InterPro" id="IPR018194">
    <property type="entry name" value="Ni-dep_hyd_lsu_Ni_BS"/>
</dbReference>
<keyword evidence="5" id="KW-0479">Metal-binding</keyword>
<evidence type="ECO:0000256" key="3">
    <source>
        <dbReference type="ARBA" id="ARBA00009292"/>
    </source>
</evidence>
<dbReference type="Proteomes" id="UP001165395">
    <property type="component" value="Unassembled WGS sequence"/>
</dbReference>
<dbReference type="InterPro" id="IPR050867">
    <property type="entry name" value="NiFe/NiFeSe_hydrgnase_LSU"/>
</dbReference>
<keyword evidence="8" id="KW-1185">Reference proteome</keyword>
<dbReference type="PANTHER" id="PTHR42958:SF4">
    <property type="entry name" value="HYDROGENASE EXPRESSION_FORMATION PROTEIN HUPK"/>
    <property type="match status" value="1"/>
</dbReference>
<evidence type="ECO:0000313" key="8">
    <source>
        <dbReference type="Proteomes" id="UP001165395"/>
    </source>
</evidence>
<dbReference type="Pfam" id="PF00374">
    <property type="entry name" value="NiFeSe_Hases"/>
    <property type="match status" value="2"/>
</dbReference>
<keyword evidence="4" id="KW-0533">Nickel</keyword>
<dbReference type="PROSITE" id="PS00507">
    <property type="entry name" value="NI_HGENASE_L_1"/>
    <property type="match status" value="1"/>
</dbReference>
<sequence>MSSNRRILGPFNRVEGDLSIAIAIEKGLVNKAEVTAPLFRGFERMLAGRDALDALTIVPRICGICSVSQSVAAVRALTQLFGVTPPTNGYRMMNLIHAVENLGDHLSHFYLFFMPDFARDAYADRPWFPTAVKKFKATKGESQQKMLEARALFMHLMGTLAGHWPHTLCLQPGGVTRVIHAAEQAKLLQILRQMRRYLETYTFGVSLETVCDWHDDLQLDDYRLQHPDTDFSLFLQIAADLRLSDYGRAYDRFIATSSYQMGNDTPSITLWEKGALTYLSASEVTEDHQYSWYSGDDAVSPFASETTPLPDKQDAYSWSKAPRLSGLPAETGAISRAMMSSQPLITQLVKQQGGNVFSRVVARLTEVARILPQMERWLADIQLDAAFSADTPAKPMHQQAIGFTEAARGLLGHWVTLDGRQITDYQIIAPTTWNFSPRDHVGVPGPLEKALEGLPAEDAQALMIQHVVRSFDPCQVCTTH</sequence>
<gene>
    <name evidence="7" type="ORF">LIN78_02350</name>
</gene>
<comment type="caution">
    <text evidence="7">The sequence shown here is derived from an EMBL/GenBank/DDBJ whole genome shotgun (WGS) entry which is preliminary data.</text>
</comment>
<evidence type="ECO:0000256" key="5">
    <source>
        <dbReference type="ARBA" id="ARBA00022723"/>
    </source>
</evidence>
<organism evidence="7 8">
    <name type="scientific">Leeia speluncae</name>
    <dbReference type="NCBI Taxonomy" id="2884804"/>
    <lineage>
        <taxon>Bacteria</taxon>
        <taxon>Pseudomonadati</taxon>
        <taxon>Pseudomonadota</taxon>
        <taxon>Betaproteobacteria</taxon>
        <taxon>Neisseriales</taxon>
        <taxon>Leeiaceae</taxon>
        <taxon>Leeia</taxon>
    </lineage>
</organism>
<dbReference type="RefSeq" id="WP_227178074.1">
    <property type="nucleotide sequence ID" value="NZ_JAJBZT010000001.1"/>
</dbReference>
<reference evidence="7" key="1">
    <citation type="submission" date="2021-10" db="EMBL/GenBank/DDBJ databases">
        <title>The complete genome sequence of Leeia sp. TBRC 13508.</title>
        <authorList>
            <person name="Charoenyingcharoen P."/>
            <person name="Yukphan P."/>
        </authorList>
    </citation>
    <scope>NUCLEOTIDE SEQUENCE</scope>
    <source>
        <strain evidence="7">TBRC 13508</strain>
    </source>
</reference>
<evidence type="ECO:0000256" key="2">
    <source>
        <dbReference type="ARBA" id="ARBA00004196"/>
    </source>
</evidence>
<comment type="cofactor">
    <cofactor evidence="1">
        <name>Ni(2+)</name>
        <dbReference type="ChEBI" id="CHEBI:49786"/>
    </cofactor>
</comment>
<evidence type="ECO:0000256" key="6">
    <source>
        <dbReference type="ARBA" id="ARBA00023002"/>
    </source>
</evidence>
<dbReference type="Gene3D" id="1.10.645.10">
    <property type="entry name" value="Cytochrome-c3 Hydrogenase, chain B"/>
    <property type="match status" value="1"/>
</dbReference>
<name>A0ABS8D2I3_9NEIS</name>
<comment type="subcellular location">
    <subcellularLocation>
        <location evidence="2">Cell envelope</location>
    </subcellularLocation>
</comment>